<accession>A0A8S5PMV2</accession>
<evidence type="ECO:0000256" key="1">
    <source>
        <dbReference type="SAM" id="MobiDB-lite"/>
    </source>
</evidence>
<protein>
    <submittedName>
        <fullName evidence="2">24-sterol C-methyltransferase</fullName>
    </submittedName>
</protein>
<proteinExistence type="predicted"/>
<feature type="region of interest" description="Disordered" evidence="1">
    <location>
        <begin position="67"/>
        <end position="86"/>
    </location>
</feature>
<name>A0A8S5PMV2_9CAUD</name>
<reference evidence="2" key="1">
    <citation type="journal article" date="2021" name="Proc. Natl. Acad. Sci. U.S.A.">
        <title>A Catalog of Tens of Thousands of Viruses from Human Metagenomes Reveals Hidden Associations with Chronic Diseases.</title>
        <authorList>
            <person name="Tisza M.J."/>
            <person name="Buck C.B."/>
        </authorList>
    </citation>
    <scope>NUCLEOTIDE SEQUENCE</scope>
    <source>
        <strain evidence="2">CtjBn3</strain>
    </source>
</reference>
<feature type="compositionally biased region" description="Basic and acidic residues" evidence="1">
    <location>
        <begin position="77"/>
        <end position="86"/>
    </location>
</feature>
<evidence type="ECO:0000313" key="2">
    <source>
        <dbReference type="EMBL" id="DAE07777.1"/>
    </source>
</evidence>
<dbReference type="EMBL" id="BK015456">
    <property type="protein sequence ID" value="DAE07777.1"/>
    <property type="molecule type" value="Genomic_DNA"/>
</dbReference>
<organism evidence="2">
    <name type="scientific">Siphoviridae sp. ctjBn3</name>
    <dbReference type="NCBI Taxonomy" id="2825630"/>
    <lineage>
        <taxon>Viruses</taxon>
        <taxon>Duplodnaviria</taxon>
        <taxon>Heunggongvirae</taxon>
        <taxon>Uroviricota</taxon>
        <taxon>Caudoviricetes</taxon>
    </lineage>
</organism>
<sequence length="86" mass="10237">MLEMHLTCPNCKKTFVIYDWQLWRDSEENESFQCPCCHTAPDEEACYRLKDGFLELCDVDRHWNHDKESAPLPPEKQSWHIEVKPG</sequence>